<keyword evidence="3" id="KW-0067">ATP-binding</keyword>
<dbReference type="InterPro" id="IPR050764">
    <property type="entry name" value="CbbQ/NirQ/NorQ/GpvN"/>
</dbReference>
<dbReference type="Pfam" id="PF08406">
    <property type="entry name" value="CbbQ_C"/>
    <property type="match status" value="1"/>
</dbReference>
<dbReference type="PANTHER" id="PTHR42759:SF7">
    <property type="entry name" value="DENITRIFICATION REGULATORY PROTEIN NIRQ"/>
    <property type="match status" value="1"/>
</dbReference>
<gene>
    <name evidence="6" type="ORF">METZ01_LOCUS224199</name>
</gene>
<comment type="similarity">
    <text evidence="1">Belongs to the CbbQ/NirQ/NorQ/GpvN family.</text>
</comment>
<organism evidence="6">
    <name type="scientific">marine metagenome</name>
    <dbReference type="NCBI Taxonomy" id="408172"/>
    <lineage>
        <taxon>unclassified sequences</taxon>
        <taxon>metagenomes</taxon>
        <taxon>ecological metagenomes</taxon>
    </lineage>
</organism>
<dbReference type="PANTHER" id="PTHR42759">
    <property type="entry name" value="MOXR FAMILY PROTEIN"/>
    <property type="match status" value="1"/>
</dbReference>
<dbReference type="SUPFAM" id="SSF52540">
    <property type="entry name" value="P-loop containing nucleoside triphosphate hydrolases"/>
    <property type="match status" value="1"/>
</dbReference>
<keyword evidence="2" id="KW-0547">Nucleotide-binding</keyword>
<reference evidence="6" key="1">
    <citation type="submission" date="2018-05" db="EMBL/GenBank/DDBJ databases">
        <authorList>
            <person name="Lanie J.A."/>
            <person name="Ng W.-L."/>
            <person name="Kazmierczak K.M."/>
            <person name="Andrzejewski T.M."/>
            <person name="Davidsen T.M."/>
            <person name="Wayne K.J."/>
            <person name="Tettelin H."/>
            <person name="Glass J.I."/>
            <person name="Rusch D."/>
            <person name="Podicherti R."/>
            <person name="Tsui H.-C.T."/>
            <person name="Winkler M.E."/>
        </authorList>
    </citation>
    <scope>NUCLEOTIDE SEQUENCE</scope>
</reference>
<dbReference type="InterPro" id="IPR027417">
    <property type="entry name" value="P-loop_NTPase"/>
</dbReference>
<dbReference type="Pfam" id="PF07728">
    <property type="entry name" value="AAA_5"/>
    <property type="match status" value="1"/>
</dbReference>
<sequence>MAIKQEYTERNIEEFYVSDEPFYVPTSDEIEIFESAYRQRVPILLKGPTGTGKTRFVEHMAWRLSESLSPSKPKSASPNGSAEKLPLITVACHEDLTASDLVGRYLLDADGTRWIDGPLTRAVKSGGICYLDEIVEARKDTTVIIHPLTDHRRSLTIDKLGTVINAADGFLLVVSYNPGYQNALKDLKHSTRQRFVALEFDFPDEETEARIISHESGCDLDVAERLARLGLKIRNLREHGLEEGASTRMLIYAGRLIKEGVSHRRACQVSVTWGITDDPQVQRSIDEVVTSIFA</sequence>
<name>A0A382G968_9ZZZZ</name>
<dbReference type="GO" id="GO:0005524">
    <property type="term" value="F:ATP binding"/>
    <property type="evidence" value="ECO:0007669"/>
    <property type="project" value="UniProtKB-KW"/>
</dbReference>
<dbReference type="EMBL" id="UINC01054068">
    <property type="protein sequence ID" value="SVB71345.1"/>
    <property type="molecule type" value="Genomic_DNA"/>
</dbReference>
<dbReference type="GO" id="GO:0016887">
    <property type="term" value="F:ATP hydrolysis activity"/>
    <property type="evidence" value="ECO:0007669"/>
    <property type="project" value="InterPro"/>
</dbReference>
<evidence type="ECO:0000256" key="1">
    <source>
        <dbReference type="ARBA" id="ARBA00009417"/>
    </source>
</evidence>
<dbReference type="Gene3D" id="3.40.50.300">
    <property type="entry name" value="P-loop containing nucleotide triphosphate hydrolases"/>
    <property type="match status" value="1"/>
</dbReference>
<accession>A0A382G968</accession>
<protein>
    <recommendedName>
        <fullName evidence="7">AAA+ ATPase domain-containing protein</fullName>
    </recommendedName>
</protein>
<dbReference type="InterPro" id="IPR013615">
    <property type="entry name" value="CbbQ_C"/>
</dbReference>
<dbReference type="AlphaFoldDB" id="A0A382G968"/>
<feature type="domain" description="ATPase dynein-related AAA" evidence="4">
    <location>
        <begin position="42"/>
        <end position="195"/>
    </location>
</feature>
<feature type="domain" description="CbbQ/NirQ/NorQ C-terminal" evidence="5">
    <location>
        <begin position="208"/>
        <end position="291"/>
    </location>
</feature>
<evidence type="ECO:0000313" key="6">
    <source>
        <dbReference type="EMBL" id="SVB71345.1"/>
    </source>
</evidence>
<evidence type="ECO:0000256" key="2">
    <source>
        <dbReference type="ARBA" id="ARBA00022741"/>
    </source>
</evidence>
<evidence type="ECO:0000256" key="3">
    <source>
        <dbReference type="ARBA" id="ARBA00022840"/>
    </source>
</evidence>
<dbReference type="InterPro" id="IPR011704">
    <property type="entry name" value="ATPase_dyneun-rel_AAA"/>
</dbReference>
<evidence type="ECO:0000259" key="4">
    <source>
        <dbReference type="Pfam" id="PF07728"/>
    </source>
</evidence>
<evidence type="ECO:0000259" key="5">
    <source>
        <dbReference type="Pfam" id="PF08406"/>
    </source>
</evidence>
<evidence type="ECO:0008006" key="7">
    <source>
        <dbReference type="Google" id="ProtNLM"/>
    </source>
</evidence>
<proteinExistence type="inferred from homology"/>